<evidence type="ECO:0000313" key="5">
    <source>
        <dbReference type="Proteomes" id="UP000431684"/>
    </source>
</evidence>
<dbReference type="GO" id="GO:0000272">
    <property type="term" value="P:polysaccharide catabolic process"/>
    <property type="evidence" value="ECO:0007669"/>
    <property type="project" value="UniProtKB-KW"/>
</dbReference>
<dbReference type="EMBL" id="WNWM01000002">
    <property type="protein sequence ID" value="MUI15831.1"/>
    <property type="molecule type" value="Genomic_DNA"/>
</dbReference>
<keyword evidence="2" id="KW-0119">Carbohydrate metabolism</keyword>
<dbReference type="InterPro" id="IPR012334">
    <property type="entry name" value="Pectin_lyas_fold"/>
</dbReference>
<name>A0A6I3XPV6_9BURK</name>
<dbReference type="Pfam" id="PF00544">
    <property type="entry name" value="Pectate_lyase_4"/>
    <property type="match status" value="1"/>
</dbReference>
<comment type="caution">
    <text evidence="4">The sequence shown here is derived from an EMBL/GenBank/DDBJ whole genome shotgun (WGS) entry which is preliminary data.</text>
</comment>
<dbReference type="InterPro" id="IPR011050">
    <property type="entry name" value="Pectin_lyase_fold/virulence"/>
</dbReference>
<dbReference type="Gene3D" id="2.160.20.10">
    <property type="entry name" value="Single-stranded right-handed beta-helix, Pectin lyase-like"/>
    <property type="match status" value="1"/>
</dbReference>
<reference evidence="4 5" key="1">
    <citation type="submission" date="2019-11" db="EMBL/GenBank/DDBJ databases">
        <title>Draft Genome Sequences of Six Type Strains of the Genus Massilia.</title>
        <authorList>
            <person name="Miess H."/>
            <person name="Frediansyah A."/>
            <person name="Goeker M."/>
            <person name="Gross H."/>
        </authorList>
    </citation>
    <scope>NUCLEOTIDE SEQUENCE [LARGE SCALE GENOMIC DNA]</scope>
    <source>
        <strain evidence="4 5">DSM 17513</strain>
    </source>
</reference>
<dbReference type="PANTHER" id="PTHR31683">
    <property type="entry name" value="PECTATE LYASE 18-RELATED"/>
    <property type="match status" value="1"/>
</dbReference>
<dbReference type="PANTHER" id="PTHR31683:SF18">
    <property type="entry name" value="PECTATE LYASE 21-RELATED"/>
    <property type="match status" value="1"/>
</dbReference>
<dbReference type="RefSeq" id="WP_155711468.1">
    <property type="nucleotide sequence ID" value="NZ_BMWU01000010.1"/>
</dbReference>
<accession>A0A6I3XPV6</accession>
<evidence type="ECO:0000259" key="3">
    <source>
        <dbReference type="SMART" id="SM00656"/>
    </source>
</evidence>
<keyword evidence="2" id="KW-0624">Polysaccharide degradation</keyword>
<dbReference type="InterPro" id="IPR002022">
    <property type="entry name" value="Pec_lyase"/>
</dbReference>
<evidence type="ECO:0000256" key="2">
    <source>
        <dbReference type="RuleBase" id="RU361173"/>
    </source>
</evidence>
<dbReference type="PROSITE" id="PS51257">
    <property type="entry name" value="PROKAR_LIPOPROTEIN"/>
    <property type="match status" value="1"/>
</dbReference>
<feature type="domain" description="Pectate lyase" evidence="3">
    <location>
        <begin position="158"/>
        <end position="410"/>
    </location>
</feature>
<comment type="similarity">
    <text evidence="2">Belongs to the polysaccharide lyase 1 family.</text>
</comment>
<comment type="subcellular location">
    <subcellularLocation>
        <location evidence="2">Secreted</location>
    </subcellularLocation>
</comment>
<dbReference type="SUPFAM" id="SSF51126">
    <property type="entry name" value="Pectin lyase-like"/>
    <property type="match status" value="1"/>
</dbReference>
<dbReference type="OrthoDB" id="9804661at2"/>
<keyword evidence="1 2" id="KW-0456">Lyase</keyword>
<keyword evidence="2" id="KW-0964">Secreted</keyword>
<dbReference type="GO" id="GO:0030570">
    <property type="term" value="F:pectate lyase activity"/>
    <property type="evidence" value="ECO:0007669"/>
    <property type="project" value="InterPro"/>
</dbReference>
<protein>
    <submittedName>
        <fullName evidence="4">Pectate lyase</fullName>
    </submittedName>
</protein>
<dbReference type="AlphaFoldDB" id="A0A6I3XPV6"/>
<dbReference type="SMART" id="SM00656">
    <property type="entry name" value="Amb_all"/>
    <property type="match status" value="1"/>
</dbReference>
<sequence length="615" mass="64501">MKRPCRTAFGIAVAALVMQGCGGEAGVDSAAGPAGNVTMAAAVQSQDASARAAAAPNAASGWASQGDGTTGGAGAPASNIYVVRNWAELNAALANANSPTYAGNPAAARREPKIIRVVGTIYGTDLGNGKLADEAYYKSLNATAARWDFNLYLQSLDTAFMADLNALVAQGDPAAIALRARISALSSARSTLRNLQKAQIQFIVPSNTTIVGVGRDARVVDGYFSINATPNIIIRNLELQAPQDLTPSWDGKGAWDSRYKAISVVTGKQLWIDHCTLSDGEPAEETVTINGVTSHVNRFDGLIDIEDSSDYVTLSYNVFKNHDKTNMVGGSGDGNGAKERNFNRITFHNNVWDNITQRAPRARFGRIHVYNNYYRGATDAGRYRLGYYIGMGAESKILSESNAFEIAGPGANAAKVVSNLNGYQFKDVGSWINGVPASAELEAAAKAALDKNWTSVVAAAANSGFTVGPYTNELGWTPTYDYRPGKSFQEVKMHNLATAGAGRVAIDGATLDVTAGFSLRRSGLAWNRITGKYGASITLTNNSGAPLGGPLQLVLARLPDGVALDNASGLHDGAPYITFGAGGLAAGASVTVPLVYSNPGKVAISYTNSVHVGLF</sequence>
<keyword evidence="5" id="KW-1185">Reference proteome</keyword>
<gene>
    <name evidence="4" type="ORF">GJV26_25725</name>
</gene>
<proteinExistence type="inferred from homology"/>
<organism evidence="4 5">
    <name type="scientific">Pseudoduganella dura</name>
    <dbReference type="NCBI Taxonomy" id="321982"/>
    <lineage>
        <taxon>Bacteria</taxon>
        <taxon>Pseudomonadati</taxon>
        <taxon>Pseudomonadota</taxon>
        <taxon>Betaproteobacteria</taxon>
        <taxon>Burkholderiales</taxon>
        <taxon>Oxalobacteraceae</taxon>
        <taxon>Telluria group</taxon>
        <taxon>Pseudoduganella</taxon>
    </lineage>
</organism>
<dbReference type="InterPro" id="IPR045032">
    <property type="entry name" value="PEL"/>
</dbReference>
<dbReference type="GO" id="GO:0005576">
    <property type="term" value="C:extracellular region"/>
    <property type="evidence" value="ECO:0007669"/>
    <property type="project" value="UniProtKB-SubCell"/>
</dbReference>
<evidence type="ECO:0000313" key="4">
    <source>
        <dbReference type="EMBL" id="MUI15831.1"/>
    </source>
</evidence>
<evidence type="ECO:0000256" key="1">
    <source>
        <dbReference type="ARBA" id="ARBA00023239"/>
    </source>
</evidence>
<dbReference type="Proteomes" id="UP000431684">
    <property type="component" value="Unassembled WGS sequence"/>
</dbReference>